<sequence>MFLYVIPDFEERSSHGTTGEKTRIHYLLVRIGCASPHVGISCSLMRPFSTSPPLAQTIHCYILTIARIQGTATRIVYKKYGALRPYGSKLKTANMLSQKCGHGIGEVILYQCLVTWNLAALSSRAEARRHFVTLGRRLTNCRKNLGTSKATDHLGVECGDHRV</sequence>
<dbReference type="Proteomes" id="UP001293254">
    <property type="component" value="Unassembled WGS sequence"/>
</dbReference>
<proteinExistence type="predicted"/>
<evidence type="ECO:0000313" key="2">
    <source>
        <dbReference type="Proteomes" id="UP001293254"/>
    </source>
</evidence>
<keyword evidence="2" id="KW-1185">Reference proteome</keyword>
<dbReference type="EMBL" id="JACGWO010000007">
    <property type="protein sequence ID" value="KAK4422926.1"/>
    <property type="molecule type" value="Genomic_DNA"/>
</dbReference>
<comment type="caution">
    <text evidence="1">The sequence shown here is derived from an EMBL/GenBank/DDBJ whole genome shotgun (WGS) entry which is preliminary data.</text>
</comment>
<reference evidence="1" key="2">
    <citation type="journal article" date="2024" name="Plant">
        <title>Genomic evolution and insights into agronomic trait innovations of Sesamum species.</title>
        <authorList>
            <person name="Miao H."/>
            <person name="Wang L."/>
            <person name="Qu L."/>
            <person name="Liu H."/>
            <person name="Sun Y."/>
            <person name="Le M."/>
            <person name="Wang Q."/>
            <person name="Wei S."/>
            <person name="Zheng Y."/>
            <person name="Lin W."/>
            <person name="Duan Y."/>
            <person name="Cao H."/>
            <person name="Xiong S."/>
            <person name="Wang X."/>
            <person name="Wei L."/>
            <person name="Li C."/>
            <person name="Ma Q."/>
            <person name="Ju M."/>
            <person name="Zhao R."/>
            <person name="Li G."/>
            <person name="Mu C."/>
            <person name="Tian Q."/>
            <person name="Mei H."/>
            <person name="Zhang T."/>
            <person name="Gao T."/>
            <person name="Zhang H."/>
        </authorList>
    </citation>
    <scope>NUCLEOTIDE SEQUENCE</scope>
    <source>
        <strain evidence="1">3651</strain>
    </source>
</reference>
<accession>A0AAE1Y4A5</accession>
<protein>
    <submittedName>
        <fullName evidence="1">Uncharacterized protein</fullName>
    </submittedName>
</protein>
<name>A0AAE1Y4A5_9LAMI</name>
<gene>
    <name evidence="1" type="ORF">Salat_1875200</name>
</gene>
<evidence type="ECO:0000313" key="1">
    <source>
        <dbReference type="EMBL" id="KAK4422926.1"/>
    </source>
</evidence>
<dbReference type="AlphaFoldDB" id="A0AAE1Y4A5"/>
<organism evidence="1 2">
    <name type="scientific">Sesamum alatum</name>
    <dbReference type="NCBI Taxonomy" id="300844"/>
    <lineage>
        <taxon>Eukaryota</taxon>
        <taxon>Viridiplantae</taxon>
        <taxon>Streptophyta</taxon>
        <taxon>Embryophyta</taxon>
        <taxon>Tracheophyta</taxon>
        <taxon>Spermatophyta</taxon>
        <taxon>Magnoliopsida</taxon>
        <taxon>eudicotyledons</taxon>
        <taxon>Gunneridae</taxon>
        <taxon>Pentapetalae</taxon>
        <taxon>asterids</taxon>
        <taxon>lamiids</taxon>
        <taxon>Lamiales</taxon>
        <taxon>Pedaliaceae</taxon>
        <taxon>Sesamum</taxon>
    </lineage>
</organism>
<reference evidence="1" key="1">
    <citation type="submission" date="2020-06" db="EMBL/GenBank/DDBJ databases">
        <authorList>
            <person name="Li T."/>
            <person name="Hu X."/>
            <person name="Zhang T."/>
            <person name="Song X."/>
            <person name="Zhang H."/>
            <person name="Dai N."/>
            <person name="Sheng W."/>
            <person name="Hou X."/>
            <person name="Wei L."/>
        </authorList>
    </citation>
    <scope>NUCLEOTIDE SEQUENCE</scope>
    <source>
        <strain evidence="1">3651</strain>
        <tissue evidence="1">Leaf</tissue>
    </source>
</reference>